<dbReference type="RefSeq" id="WP_144684750.1">
    <property type="nucleotide sequence ID" value="NZ_VLLC01000012.1"/>
</dbReference>
<dbReference type="EMBL" id="VLLC01000012">
    <property type="protein sequence ID" value="TWI71830.1"/>
    <property type="molecule type" value="Genomic_DNA"/>
</dbReference>
<evidence type="ECO:0000313" key="2">
    <source>
        <dbReference type="EMBL" id="TWI71830.1"/>
    </source>
</evidence>
<feature type="domain" description="Glutaredoxin" evidence="1">
    <location>
        <begin position="3"/>
        <end position="36"/>
    </location>
</feature>
<dbReference type="InterPro" id="IPR002109">
    <property type="entry name" value="Glutaredoxin"/>
</dbReference>
<evidence type="ECO:0000313" key="3">
    <source>
        <dbReference type="Proteomes" id="UP000318307"/>
    </source>
</evidence>
<dbReference type="PROSITE" id="PS51354">
    <property type="entry name" value="GLUTAREDOXIN_2"/>
    <property type="match status" value="1"/>
</dbReference>
<keyword evidence="3" id="KW-1185">Reference proteome</keyword>
<evidence type="ECO:0000259" key="1">
    <source>
        <dbReference type="Pfam" id="PF00462"/>
    </source>
</evidence>
<proteinExistence type="predicted"/>
<dbReference type="AlphaFoldDB" id="A0A562RTY2"/>
<gene>
    <name evidence="2" type="ORF">LZ24_01847</name>
</gene>
<dbReference type="Proteomes" id="UP000318307">
    <property type="component" value="Unassembled WGS sequence"/>
</dbReference>
<protein>
    <submittedName>
        <fullName evidence="2">Mycoredoxin</fullName>
    </submittedName>
</protein>
<dbReference type="PROSITE" id="PS00195">
    <property type="entry name" value="GLUTAREDOXIN_1"/>
    <property type="match status" value="1"/>
</dbReference>
<accession>A0A562RTY2</accession>
<sequence>MLKVYSATWCPHCQKAIDWLKNQKIPFEVIDIEKAGEETVKKVIGANGGDDWVVPTLEYRGLWREGKGFEAASFREDLVRMGVEMPADA</sequence>
<dbReference type="Gene3D" id="3.40.30.10">
    <property type="entry name" value="Glutaredoxin"/>
    <property type="match status" value="1"/>
</dbReference>
<name>A0A562RTY2_9BACT</name>
<comment type="caution">
    <text evidence="2">The sequence shown here is derived from an EMBL/GenBank/DDBJ whole genome shotgun (WGS) entry which is preliminary data.</text>
</comment>
<dbReference type="Pfam" id="PF00462">
    <property type="entry name" value="Glutaredoxin"/>
    <property type="match status" value="1"/>
</dbReference>
<dbReference type="SUPFAM" id="SSF52833">
    <property type="entry name" value="Thioredoxin-like"/>
    <property type="match status" value="1"/>
</dbReference>
<dbReference type="CDD" id="cd02976">
    <property type="entry name" value="NrdH"/>
    <property type="match status" value="1"/>
</dbReference>
<dbReference type="OrthoDB" id="9814618at2"/>
<reference evidence="2 3" key="1">
    <citation type="submission" date="2019-07" db="EMBL/GenBank/DDBJ databases">
        <title>Genome sequencing of 100 strains of the haloalkaliphilic chemolithoautotrophic sulfur-oxidizing bacterium Thioalkalivibrio.</title>
        <authorList>
            <person name="Muyzer G."/>
        </authorList>
    </citation>
    <scope>NUCLEOTIDE SEQUENCE [LARGE SCALE GENOMIC DNA]</scope>
    <source>
        <strain evidence="2 3">ASO4-4</strain>
    </source>
</reference>
<dbReference type="InterPro" id="IPR036249">
    <property type="entry name" value="Thioredoxin-like_sf"/>
</dbReference>
<organism evidence="2 3">
    <name type="scientific">Desulfobotulus alkaliphilus</name>
    <dbReference type="NCBI Taxonomy" id="622671"/>
    <lineage>
        <taxon>Bacteria</taxon>
        <taxon>Pseudomonadati</taxon>
        <taxon>Thermodesulfobacteriota</taxon>
        <taxon>Desulfobacteria</taxon>
        <taxon>Desulfobacterales</taxon>
        <taxon>Desulfobacteraceae</taxon>
        <taxon>Desulfobotulus</taxon>
    </lineage>
</organism>
<dbReference type="InterPro" id="IPR011767">
    <property type="entry name" value="GLR_AS"/>
</dbReference>